<feature type="compositionally biased region" description="Basic and acidic residues" evidence="3">
    <location>
        <begin position="193"/>
        <end position="203"/>
    </location>
</feature>
<comment type="caution">
    <text evidence="5">The sequence shown here is derived from an EMBL/GenBank/DDBJ whole genome shotgun (WGS) entry which is preliminary data.</text>
</comment>
<evidence type="ECO:0000256" key="1">
    <source>
        <dbReference type="ARBA" id="ARBA00023015"/>
    </source>
</evidence>
<dbReference type="Pfam" id="PF12833">
    <property type="entry name" value="HTH_18"/>
    <property type="match status" value="1"/>
</dbReference>
<dbReference type="SMART" id="SM00342">
    <property type="entry name" value="HTH_ARAC"/>
    <property type="match status" value="1"/>
</dbReference>
<evidence type="ECO:0000259" key="4">
    <source>
        <dbReference type="PROSITE" id="PS01124"/>
    </source>
</evidence>
<dbReference type="PANTHER" id="PTHR43436">
    <property type="entry name" value="ARAC-FAMILY TRANSCRIPTIONAL REGULATOR"/>
    <property type="match status" value="1"/>
</dbReference>
<proteinExistence type="predicted"/>
<evidence type="ECO:0000313" key="6">
    <source>
        <dbReference type="Proteomes" id="UP000297700"/>
    </source>
</evidence>
<dbReference type="Gene3D" id="1.10.10.60">
    <property type="entry name" value="Homeodomain-like"/>
    <property type="match status" value="2"/>
</dbReference>
<accession>A0A4Y9PPB5</accession>
<name>A0A4Y9PPB5_9BRAD</name>
<feature type="region of interest" description="Disordered" evidence="3">
    <location>
        <begin position="1"/>
        <end position="27"/>
    </location>
</feature>
<sequence>MKAWRRRPLRPPTSMPPPSLWISTRRSSAAPRAPSACLTSRRQSRCSIQASSANSATACRPATWRCLARMVVGAERNWRLVEAIHALRGNFDKQVRVHDLAALAGLSPTAFHRQFKAMTAMTPVQFQKQIRLMEARRLMLSREMSAETVAFEVGYASPSQLSREYARLFGAPPRRDISESFCRPDGFSAHTETGADKSLRRSNADGPAEYIPSKALWVSPGYAAIWGFA</sequence>
<dbReference type="InterPro" id="IPR018060">
    <property type="entry name" value="HTH_AraC"/>
</dbReference>
<keyword evidence="1" id="KW-0805">Transcription regulation</keyword>
<dbReference type="InterPro" id="IPR009057">
    <property type="entry name" value="Homeodomain-like_sf"/>
</dbReference>
<dbReference type="Proteomes" id="UP000297700">
    <property type="component" value="Unassembled WGS sequence"/>
</dbReference>
<evidence type="ECO:0000256" key="3">
    <source>
        <dbReference type="SAM" id="MobiDB-lite"/>
    </source>
</evidence>
<evidence type="ECO:0000256" key="2">
    <source>
        <dbReference type="ARBA" id="ARBA00023163"/>
    </source>
</evidence>
<feature type="region of interest" description="Disordered" evidence="3">
    <location>
        <begin position="182"/>
        <end position="203"/>
    </location>
</feature>
<dbReference type="PANTHER" id="PTHR43436:SF1">
    <property type="entry name" value="TRANSCRIPTIONAL REGULATORY PROTEIN"/>
    <property type="match status" value="1"/>
</dbReference>
<feature type="domain" description="HTH araC/xylS-type" evidence="4">
    <location>
        <begin position="81"/>
        <end position="179"/>
    </location>
</feature>
<organism evidence="5 6">
    <name type="scientific">Bradyrhizobium frederickii</name>
    <dbReference type="NCBI Taxonomy" id="2560054"/>
    <lineage>
        <taxon>Bacteria</taxon>
        <taxon>Pseudomonadati</taxon>
        <taxon>Pseudomonadota</taxon>
        <taxon>Alphaproteobacteria</taxon>
        <taxon>Hyphomicrobiales</taxon>
        <taxon>Nitrobacteraceae</taxon>
        <taxon>Bradyrhizobium</taxon>
    </lineage>
</organism>
<reference evidence="5 6" key="1">
    <citation type="submission" date="2019-03" db="EMBL/GenBank/DDBJ databases">
        <title>Bradyrhizobium strains diversity.</title>
        <authorList>
            <person name="Urquiaga M.C.O."/>
            <person name="Hungria M."/>
            <person name="Delamuta J.R.M."/>
            <person name="Klepa M.S."/>
        </authorList>
    </citation>
    <scope>NUCLEOTIDE SEQUENCE [LARGE SCALE GENOMIC DNA]</scope>
    <source>
        <strain evidence="5 6">CNPSo 3426</strain>
    </source>
</reference>
<gene>
    <name evidence="5" type="ORF">E4K64_00180</name>
</gene>
<protein>
    <submittedName>
        <fullName evidence="5">AraC family transcriptional regulator</fullName>
    </submittedName>
</protein>
<dbReference type="SUPFAM" id="SSF46689">
    <property type="entry name" value="Homeodomain-like"/>
    <property type="match status" value="2"/>
</dbReference>
<dbReference type="PROSITE" id="PS01124">
    <property type="entry name" value="HTH_ARAC_FAMILY_2"/>
    <property type="match status" value="1"/>
</dbReference>
<dbReference type="AlphaFoldDB" id="A0A4Y9PPB5"/>
<dbReference type="EMBL" id="SPQS01000001">
    <property type="protein sequence ID" value="TFV80293.1"/>
    <property type="molecule type" value="Genomic_DNA"/>
</dbReference>
<feature type="compositionally biased region" description="Pro residues" evidence="3">
    <location>
        <begin position="10"/>
        <end position="19"/>
    </location>
</feature>
<dbReference type="GO" id="GO:0043565">
    <property type="term" value="F:sequence-specific DNA binding"/>
    <property type="evidence" value="ECO:0007669"/>
    <property type="project" value="InterPro"/>
</dbReference>
<evidence type="ECO:0000313" key="5">
    <source>
        <dbReference type="EMBL" id="TFV80293.1"/>
    </source>
</evidence>
<keyword evidence="2" id="KW-0804">Transcription</keyword>
<dbReference type="GO" id="GO:0003700">
    <property type="term" value="F:DNA-binding transcription factor activity"/>
    <property type="evidence" value="ECO:0007669"/>
    <property type="project" value="InterPro"/>
</dbReference>